<dbReference type="AlphaFoldDB" id="A0A8C6S561"/>
<name>A0A8C6S561_9GOBI</name>
<feature type="transmembrane region" description="Helical" evidence="1">
    <location>
        <begin position="21"/>
        <end position="42"/>
    </location>
</feature>
<protein>
    <submittedName>
        <fullName evidence="2">Uncharacterized protein</fullName>
    </submittedName>
</protein>
<dbReference type="Proteomes" id="UP000694523">
    <property type="component" value="Unplaced"/>
</dbReference>
<reference evidence="2" key="2">
    <citation type="submission" date="2025-09" db="UniProtKB">
        <authorList>
            <consortium name="Ensembl"/>
        </authorList>
    </citation>
    <scope>IDENTIFICATION</scope>
</reference>
<sequence>SIKTRVSVCVSHLLNCCTCQLLITALCEVTSLFAAIFIFIILRFPACCDPPPPVLINLSNLRLICLNRLSRANRAACMNAYFYCFLIVTGCTHIAPVYVFLNIRQMHTNKV</sequence>
<keyword evidence="1" id="KW-0812">Transmembrane</keyword>
<evidence type="ECO:0000256" key="1">
    <source>
        <dbReference type="SAM" id="Phobius"/>
    </source>
</evidence>
<evidence type="ECO:0000313" key="2">
    <source>
        <dbReference type="Ensembl" id="ENSNMLP00000000457.1"/>
    </source>
</evidence>
<keyword evidence="3" id="KW-1185">Reference proteome</keyword>
<organism evidence="2 3">
    <name type="scientific">Neogobius melanostomus</name>
    <name type="common">round goby</name>
    <dbReference type="NCBI Taxonomy" id="47308"/>
    <lineage>
        <taxon>Eukaryota</taxon>
        <taxon>Metazoa</taxon>
        <taxon>Chordata</taxon>
        <taxon>Craniata</taxon>
        <taxon>Vertebrata</taxon>
        <taxon>Euteleostomi</taxon>
        <taxon>Actinopterygii</taxon>
        <taxon>Neopterygii</taxon>
        <taxon>Teleostei</taxon>
        <taxon>Neoteleostei</taxon>
        <taxon>Acanthomorphata</taxon>
        <taxon>Gobiaria</taxon>
        <taxon>Gobiiformes</taxon>
        <taxon>Gobioidei</taxon>
        <taxon>Gobiidae</taxon>
        <taxon>Benthophilinae</taxon>
        <taxon>Neogobiini</taxon>
        <taxon>Neogobius</taxon>
    </lineage>
</organism>
<reference evidence="2" key="1">
    <citation type="submission" date="2025-08" db="UniProtKB">
        <authorList>
            <consortium name="Ensembl"/>
        </authorList>
    </citation>
    <scope>IDENTIFICATION</scope>
</reference>
<keyword evidence="1" id="KW-0472">Membrane</keyword>
<dbReference type="Ensembl" id="ENSNMLT00000000540.1">
    <property type="protein sequence ID" value="ENSNMLP00000000457.1"/>
    <property type="gene ID" value="ENSNMLG00000000379.1"/>
</dbReference>
<accession>A0A8C6S561</accession>
<keyword evidence="1" id="KW-1133">Transmembrane helix</keyword>
<proteinExistence type="predicted"/>
<evidence type="ECO:0000313" key="3">
    <source>
        <dbReference type="Proteomes" id="UP000694523"/>
    </source>
</evidence>
<feature type="transmembrane region" description="Helical" evidence="1">
    <location>
        <begin position="80"/>
        <end position="101"/>
    </location>
</feature>